<dbReference type="SUPFAM" id="SSF143631">
    <property type="entry name" value="ApbE-like"/>
    <property type="match status" value="1"/>
</dbReference>
<dbReference type="PIRSF" id="PIRSF006421">
    <property type="entry name" value="UCP006421"/>
    <property type="match status" value="1"/>
</dbReference>
<reference evidence="1 2" key="1">
    <citation type="submission" date="2019-06" db="EMBL/GenBank/DDBJ databases">
        <title>Whole genome sequence for Rhodospirillaceae sp. R148.</title>
        <authorList>
            <person name="Wang G."/>
        </authorList>
    </citation>
    <scope>NUCLEOTIDE SEQUENCE [LARGE SCALE GENOMIC DNA]</scope>
    <source>
        <strain evidence="1 2">R148</strain>
    </source>
</reference>
<evidence type="ECO:0000313" key="1">
    <source>
        <dbReference type="EMBL" id="TQV73356.1"/>
    </source>
</evidence>
<evidence type="ECO:0000313" key="2">
    <source>
        <dbReference type="Proteomes" id="UP000315252"/>
    </source>
</evidence>
<dbReference type="EMBL" id="VHSH01000011">
    <property type="protein sequence ID" value="TQV73356.1"/>
    <property type="molecule type" value="Genomic_DNA"/>
</dbReference>
<sequence>MSWASPQSAILSDGRLHLQQGPIDLIIEAVADQDQRALAFVAAQRRFLMVLTELVEELTALRQPVTTTGEAFRGKIARRMAQATWPLADRHFITPMAAVAGAVADDILYAMTHGAQLEKAYVNNGGDIALYLAPGQSFTTGLVADPRRPQLDGRFTVNAGEPVRGIATSGRHGRSLSLGIADSVTVLASSAAAADAAATMIANAVDLPGHAAIERQAACELDPDSDLGAREVTVELGFLNPQEVSHALANGLAEAQRLRDARLIHAAVLTLENQIEVCNKAFPLILETPKTERAAHA</sequence>
<name>A0A545T7Z6_9PROT</name>
<protein>
    <submittedName>
        <fullName evidence="1">UPF0280 family protein</fullName>
    </submittedName>
</protein>
<dbReference type="InterPro" id="IPR003374">
    <property type="entry name" value="ApbE-like_sf"/>
</dbReference>
<keyword evidence="2" id="KW-1185">Reference proteome</keyword>
<dbReference type="InterPro" id="IPR007183">
    <property type="entry name" value="UPF0280"/>
</dbReference>
<dbReference type="Proteomes" id="UP000315252">
    <property type="component" value="Unassembled WGS sequence"/>
</dbReference>
<accession>A0A545T7Z6</accession>
<organism evidence="1 2">
    <name type="scientific">Denitrobaculum tricleocarpae</name>
    <dbReference type="NCBI Taxonomy" id="2591009"/>
    <lineage>
        <taxon>Bacteria</taxon>
        <taxon>Pseudomonadati</taxon>
        <taxon>Pseudomonadota</taxon>
        <taxon>Alphaproteobacteria</taxon>
        <taxon>Rhodospirillales</taxon>
        <taxon>Rhodospirillaceae</taxon>
        <taxon>Denitrobaculum</taxon>
    </lineage>
</organism>
<comment type="caution">
    <text evidence="1">The sequence shown here is derived from an EMBL/GenBank/DDBJ whole genome shotgun (WGS) entry which is preliminary data.</text>
</comment>
<proteinExistence type="predicted"/>
<dbReference type="OrthoDB" id="9814719at2"/>
<dbReference type="RefSeq" id="WP_142899255.1">
    <property type="nucleotide sequence ID" value="NZ_ML660062.1"/>
</dbReference>
<dbReference type="NCBIfam" id="NF003322">
    <property type="entry name" value="PRK04334.1-2"/>
    <property type="match status" value="1"/>
</dbReference>
<gene>
    <name evidence="1" type="ORF">FKG95_25410</name>
</gene>
<dbReference type="AlphaFoldDB" id="A0A545T7Z6"/>
<dbReference type="Gene3D" id="3.10.520.10">
    <property type="entry name" value="ApbE-like domains"/>
    <property type="match status" value="1"/>
</dbReference>